<dbReference type="Proteomes" id="UP001156389">
    <property type="component" value="Unassembled WGS sequence"/>
</dbReference>
<evidence type="ECO:0000313" key="2">
    <source>
        <dbReference type="EMBL" id="MCT2591516.1"/>
    </source>
</evidence>
<protein>
    <recommendedName>
        <fullName evidence="4">Lipoprotein</fullName>
    </recommendedName>
</protein>
<sequence>MRARLVLATLTLASCASLTVAAAAPAGGGHGEVGRDLDRARYATGAFFSEELAETAGYQRTDECVSSPEGGMGYHYLNPDNLGSTEPGKPAAVLYAPDGEGGRKMVALEYIVPDRDQNPETVEDIYAFGQRLKGPITNIPQLGVHYALHVWLWEKNPLGLFADWNPRVHCPADSGTDAGEPTP</sequence>
<dbReference type="RefSeq" id="WP_260218835.1">
    <property type="nucleotide sequence ID" value="NZ_JAJAGO010000007.1"/>
</dbReference>
<evidence type="ECO:0000256" key="1">
    <source>
        <dbReference type="SAM" id="SignalP"/>
    </source>
</evidence>
<accession>A0ABT2JUE8</accession>
<dbReference type="PROSITE" id="PS51257">
    <property type="entry name" value="PROKAR_LIPOPROTEIN"/>
    <property type="match status" value="1"/>
</dbReference>
<dbReference type="EMBL" id="JAJAGO010000007">
    <property type="protein sequence ID" value="MCT2591516.1"/>
    <property type="molecule type" value="Genomic_DNA"/>
</dbReference>
<name>A0ABT2JUE8_9ACTN</name>
<gene>
    <name evidence="2" type="ORF">LHJ74_16680</name>
</gene>
<organism evidence="2 3">
    <name type="scientific">Streptomyces gossypii</name>
    <dbReference type="NCBI Taxonomy" id="2883101"/>
    <lineage>
        <taxon>Bacteria</taxon>
        <taxon>Bacillati</taxon>
        <taxon>Actinomycetota</taxon>
        <taxon>Actinomycetes</taxon>
        <taxon>Kitasatosporales</taxon>
        <taxon>Streptomycetaceae</taxon>
        <taxon>Streptomyces</taxon>
    </lineage>
</organism>
<evidence type="ECO:0000313" key="3">
    <source>
        <dbReference type="Proteomes" id="UP001156389"/>
    </source>
</evidence>
<feature type="chain" id="PRO_5047490386" description="Lipoprotein" evidence="1">
    <location>
        <begin position="23"/>
        <end position="183"/>
    </location>
</feature>
<comment type="caution">
    <text evidence="2">The sequence shown here is derived from an EMBL/GenBank/DDBJ whole genome shotgun (WGS) entry which is preliminary data.</text>
</comment>
<keyword evidence="1" id="KW-0732">Signal</keyword>
<evidence type="ECO:0008006" key="4">
    <source>
        <dbReference type="Google" id="ProtNLM"/>
    </source>
</evidence>
<keyword evidence="3" id="KW-1185">Reference proteome</keyword>
<proteinExistence type="predicted"/>
<feature type="signal peptide" evidence="1">
    <location>
        <begin position="1"/>
        <end position="22"/>
    </location>
</feature>
<reference evidence="2 3" key="1">
    <citation type="submission" date="2021-10" db="EMBL/GenBank/DDBJ databases">
        <title>Streptomyces gossypii sp. nov., isolated from soil collected from cotton field.</title>
        <authorList>
            <person name="Ge X."/>
            <person name="Chen X."/>
            <person name="Liu W."/>
        </authorList>
    </citation>
    <scope>NUCLEOTIDE SEQUENCE [LARGE SCALE GENOMIC DNA]</scope>
    <source>
        <strain evidence="2 3">N2-109</strain>
    </source>
</reference>